<accession>W7Z2U5</accession>
<evidence type="ECO:0000256" key="5">
    <source>
        <dbReference type="ARBA" id="ARBA00023002"/>
    </source>
</evidence>
<evidence type="ECO:0000256" key="3">
    <source>
        <dbReference type="ARBA" id="ARBA00022643"/>
    </source>
</evidence>
<dbReference type="Gene3D" id="1.10.1200.80">
    <property type="entry name" value="Putative flavin oxidoreducatase, domain 2"/>
    <property type="match status" value="1"/>
</dbReference>
<dbReference type="SUPFAM" id="SSF51395">
    <property type="entry name" value="FMN-linked oxidoreductases"/>
    <property type="match status" value="1"/>
</dbReference>
<keyword evidence="4" id="KW-0819">tRNA processing</keyword>
<evidence type="ECO:0000256" key="4">
    <source>
        <dbReference type="ARBA" id="ARBA00022694"/>
    </source>
</evidence>
<gene>
    <name evidence="7" type="ORF">JCM16418_2869</name>
</gene>
<dbReference type="AlphaFoldDB" id="W7Z2U5"/>
<dbReference type="CDD" id="cd02801">
    <property type="entry name" value="DUS_like_FMN"/>
    <property type="match status" value="1"/>
</dbReference>
<comment type="caution">
    <text evidence="7">The sequence shown here is derived from an EMBL/GenBank/DDBJ whole genome shotgun (WGS) entry which is preliminary data.</text>
</comment>
<proteinExistence type="predicted"/>
<dbReference type="PANTHER" id="PTHR11082:SF25">
    <property type="entry name" value="DUS-LIKE FMN-BINDING DOMAIN-CONTAINING PROTEIN"/>
    <property type="match status" value="1"/>
</dbReference>
<sequence length="237" mass="26915">MAELGYKGIDINMGCPVPNVASNGKGSGLILRPEVAAEIIQAAKAGGLPVSVKTRLGFTRLDEWQDWLTHILKQDIANLSIHLRTRDEMSKVDAHWELIPEIKKLRDRVAPHTLLTINGDIPDRQMGLKLAEQYGVDGIMIGRGIFKNPFAFEKEPREHSSAEYLDLLRLQLDLHDQYSEQLETRPFKALHRFFKIYVKGFRGAGELRNQLMNTASTDEVRTLLDEFVQHMDEQANL</sequence>
<keyword evidence="2" id="KW-0285">Flavoprotein</keyword>
<dbReference type="InterPro" id="IPR024036">
    <property type="entry name" value="tRNA-dHydroUridine_Synthase_C"/>
</dbReference>
<evidence type="ECO:0000313" key="7">
    <source>
        <dbReference type="EMBL" id="GAF08764.1"/>
    </source>
</evidence>
<evidence type="ECO:0000313" key="8">
    <source>
        <dbReference type="Proteomes" id="UP000019364"/>
    </source>
</evidence>
<feature type="domain" description="DUS-like FMN-binding" evidence="6">
    <location>
        <begin position="2"/>
        <end position="226"/>
    </location>
</feature>
<dbReference type="STRING" id="1236976.JCM16418_2869"/>
<evidence type="ECO:0000256" key="1">
    <source>
        <dbReference type="ARBA" id="ARBA00001917"/>
    </source>
</evidence>
<protein>
    <submittedName>
        <fullName evidence="7">tRNA dihydrouridine synthase B</fullName>
    </submittedName>
</protein>
<evidence type="ECO:0000256" key="2">
    <source>
        <dbReference type="ARBA" id="ARBA00022630"/>
    </source>
</evidence>
<dbReference type="InterPro" id="IPR035587">
    <property type="entry name" value="DUS-like_FMN-bd"/>
</dbReference>
<comment type="cofactor">
    <cofactor evidence="1">
        <name>FMN</name>
        <dbReference type="ChEBI" id="CHEBI:58210"/>
    </cofactor>
</comment>
<dbReference type="GO" id="GO:0017150">
    <property type="term" value="F:tRNA dihydrouridine synthase activity"/>
    <property type="evidence" value="ECO:0007669"/>
    <property type="project" value="InterPro"/>
</dbReference>
<dbReference type="EMBL" id="BAVZ01000008">
    <property type="protein sequence ID" value="GAF08764.1"/>
    <property type="molecule type" value="Genomic_DNA"/>
</dbReference>
<keyword evidence="3" id="KW-0288">FMN</keyword>
<dbReference type="InterPro" id="IPR018517">
    <property type="entry name" value="tRNA_hU_synthase_CS"/>
</dbReference>
<reference evidence="7 8" key="1">
    <citation type="journal article" date="2014" name="Genome Announc.">
        <title>Draft Genome Sequence of Paenibacillus pini JCM 16418T, Isolated from the Rhizosphere of Pine Tree.</title>
        <authorList>
            <person name="Yuki M."/>
            <person name="Oshima K."/>
            <person name="Suda W."/>
            <person name="Oshida Y."/>
            <person name="Kitamura K."/>
            <person name="Iida Y."/>
            <person name="Hattori M."/>
            <person name="Ohkuma M."/>
        </authorList>
    </citation>
    <scope>NUCLEOTIDE SEQUENCE [LARGE SCALE GENOMIC DNA]</scope>
    <source>
        <strain evidence="7 8">JCM 16418</strain>
    </source>
</reference>
<dbReference type="GO" id="GO:0050660">
    <property type="term" value="F:flavin adenine dinucleotide binding"/>
    <property type="evidence" value="ECO:0007669"/>
    <property type="project" value="InterPro"/>
</dbReference>
<keyword evidence="8" id="KW-1185">Reference proteome</keyword>
<dbReference type="Proteomes" id="UP000019364">
    <property type="component" value="Unassembled WGS sequence"/>
</dbReference>
<keyword evidence="5" id="KW-0560">Oxidoreductase</keyword>
<evidence type="ECO:0000259" key="6">
    <source>
        <dbReference type="Pfam" id="PF01207"/>
    </source>
</evidence>
<dbReference type="InterPro" id="IPR013785">
    <property type="entry name" value="Aldolase_TIM"/>
</dbReference>
<name>W7Z2U5_9BACL</name>
<dbReference type="Gene3D" id="3.20.20.70">
    <property type="entry name" value="Aldolase class I"/>
    <property type="match status" value="1"/>
</dbReference>
<dbReference type="Pfam" id="PF01207">
    <property type="entry name" value="Dus"/>
    <property type="match status" value="1"/>
</dbReference>
<dbReference type="PROSITE" id="PS01136">
    <property type="entry name" value="UPF0034"/>
    <property type="match status" value="1"/>
</dbReference>
<dbReference type="eggNOG" id="COG0042">
    <property type="taxonomic scope" value="Bacteria"/>
</dbReference>
<dbReference type="PANTHER" id="PTHR11082">
    <property type="entry name" value="TRNA-DIHYDROURIDINE SYNTHASE"/>
    <property type="match status" value="1"/>
</dbReference>
<organism evidence="7 8">
    <name type="scientific">Paenibacillus pini JCM 16418</name>
    <dbReference type="NCBI Taxonomy" id="1236976"/>
    <lineage>
        <taxon>Bacteria</taxon>
        <taxon>Bacillati</taxon>
        <taxon>Bacillota</taxon>
        <taxon>Bacilli</taxon>
        <taxon>Bacillales</taxon>
        <taxon>Paenibacillaceae</taxon>
        <taxon>Paenibacillus</taxon>
    </lineage>
</organism>